<dbReference type="GO" id="GO:0004672">
    <property type="term" value="F:protein kinase activity"/>
    <property type="evidence" value="ECO:0007669"/>
    <property type="project" value="InterPro"/>
</dbReference>
<dbReference type="AlphaFoldDB" id="A0A0A1SYI4"/>
<keyword evidence="1" id="KW-0547">Nucleotide-binding</keyword>
<proteinExistence type="predicted"/>
<gene>
    <name evidence="3" type="ORF">VHEMI03447</name>
</gene>
<dbReference type="PROSITE" id="PS00107">
    <property type="entry name" value="PROTEIN_KINASE_ATP"/>
    <property type="match status" value="1"/>
</dbReference>
<evidence type="ECO:0000256" key="1">
    <source>
        <dbReference type="PROSITE-ProRule" id="PRU10141"/>
    </source>
</evidence>
<dbReference type="Pfam" id="PF00069">
    <property type="entry name" value="Pkinase"/>
    <property type="match status" value="1"/>
</dbReference>
<keyword evidence="4" id="KW-1185">Reference proteome</keyword>
<organism evidence="3 4">
    <name type="scientific">[Torrubiella] hemipterigena</name>
    <dbReference type="NCBI Taxonomy" id="1531966"/>
    <lineage>
        <taxon>Eukaryota</taxon>
        <taxon>Fungi</taxon>
        <taxon>Dikarya</taxon>
        <taxon>Ascomycota</taxon>
        <taxon>Pezizomycotina</taxon>
        <taxon>Sordariomycetes</taxon>
        <taxon>Hypocreomycetidae</taxon>
        <taxon>Hypocreales</taxon>
        <taxon>Clavicipitaceae</taxon>
        <taxon>Clavicipitaceae incertae sedis</taxon>
        <taxon>'Torrubiella' clade</taxon>
    </lineage>
</organism>
<accession>A0A0A1SYI4</accession>
<dbReference type="SUPFAM" id="SSF56112">
    <property type="entry name" value="Protein kinase-like (PK-like)"/>
    <property type="match status" value="1"/>
</dbReference>
<dbReference type="EMBL" id="CDHN01000002">
    <property type="protein sequence ID" value="CEJ84334.1"/>
    <property type="molecule type" value="Genomic_DNA"/>
</dbReference>
<protein>
    <recommendedName>
        <fullName evidence="2">Protein kinase domain-containing protein</fullName>
    </recommendedName>
</protein>
<dbReference type="InterPro" id="IPR017441">
    <property type="entry name" value="Protein_kinase_ATP_BS"/>
</dbReference>
<dbReference type="InterPro" id="IPR011009">
    <property type="entry name" value="Kinase-like_dom_sf"/>
</dbReference>
<sequence>MTDVIVGDQYHILCHIGKGGFGAVYTGVNLLTDELVAVKFNTSCDELRTFAVEERHMKTLAKVTGIPKCHWFGWHEDAQILVMDLLGPSMKDYLRLCGGRFTVKTCYLIAGQLIRRLRDIHKRGIIHFDLQPGNICTGNALGSHVLCLLDFGLAKTISLDDGLGHDTENFNRPTASFGSRNLALGYPPGRVDDLQSLAYMLVFFANGSLPWSGMKNYEAALQSKLRYTVDEICSTLPRAFGDFMQYTWDLEPNATPNYTKLLKLFEINIAEPGWDYVLDWTEISFRNYQMTLALQLQNETDRSKSEG</sequence>
<reference evidence="3 4" key="1">
    <citation type="journal article" date="2015" name="Genome Announc.">
        <title>Draft Genome Sequence and Gene Annotation of the Entomopathogenic Fungus Verticillium hemipterigenum.</title>
        <authorList>
            <person name="Horn F."/>
            <person name="Habel A."/>
            <person name="Scharf D.H."/>
            <person name="Dworschak J."/>
            <person name="Brakhage A.A."/>
            <person name="Guthke R."/>
            <person name="Hertweck C."/>
            <person name="Linde J."/>
        </authorList>
    </citation>
    <scope>NUCLEOTIDE SEQUENCE [LARGE SCALE GENOMIC DNA]</scope>
</reference>
<dbReference type="InterPro" id="IPR000719">
    <property type="entry name" value="Prot_kinase_dom"/>
</dbReference>
<dbReference type="GO" id="GO:0005524">
    <property type="term" value="F:ATP binding"/>
    <property type="evidence" value="ECO:0007669"/>
    <property type="project" value="UniProtKB-UniRule"/>
</dbReference>
<dbReference type="STRING" id="1531966.A0A0A1SYI4"/>
<dbReference type="Gene3D" id="1.10.510.10">
    <property type="entry name" value="Transferase(Phosphotransferase) domain 1"/>
    <property type="match status" value="1"/>
</dbReference>
<evidence type="ECO:0000259" key="2">
    <source>
        <dbReference type="PROSITE" id="PS50011"/>
    </source>
</evidence>
<dbReference type="InterPro" id="IPR050235">
    <property type="entry name" value="CK1_Ser-Thr_kinase"/>
</dbReference>
<name>A0A0A1SYI4_9HYPO</name>
<keyword evidence="1" id="KW-0067">ATP-binding</keyword>
<dbReference type="PROSITE" id="PS50011">
    <property type="entry name" value="PROTEIN_KINASE_DOM"/>
    <property type="match status" value="1"/>
</dbReference>
<feature type="domain" description="Protein kinase" evidence="2">
    <location>
        <begin position="10"/>
        <end position="269"/>
    </location>
</feature>
<dbReference type="HOGENOM" id="CLU_019279_2_7_1"/>
<dbReference type="PANTHER" id="PTHR11909">
    <property type="entry name" value="CASEIN KINASE-RELATED"/>
    <property type="match status" value="1"/>
</dbReference>
<dbReference type="Proteomes" id="UP000039046">
    <property type="component" value="Unassembled WGS sequence"/>
</dbReference>
<evidence type="ECO:0000313" key="4">
    <source>
        <dbReference type="Proteomes" id="UP000039046"/>
    </source>
</evidence>
<feature type="binding site" evidence="1">
    <location>
        <position position="39"/>
    </location>
    <ligand>
        <name>ATP</name>
        <dbReference type="ChEBI" id="CHEBI:30616"/>
    </ligand>
</feature>
<dbReference type="OrthoDB" id="5579860at2759"/>
<evidence type="ECO:0000313" key="3">
    <source>
        <dbReference type="EMBL" id="CEJ84334.1"/>
    </source>
</evidence>